<name>D6D327_9BACE</name>
<evidence type="ECO:0000313" key="3">
    <source>
        <dbReference type="Proteomes" id="UP000008795"/>
    </source>
</evidence>
<dbReference type="PATRIC" id="fig|657309.4.peg.2846"/>
<evidence type="ECO:0000313" key="2">
    <source>
        <dbReference type="EMBL" id="CBK68829.1"/>
    </source>
</evidence>
<dbReference type="AlphaFoldDB" id="D6D327"/>
<feature type="domain" description="Transposase DDE" evidence="1">
    <location>
        <begin position="12"/>
        <end position="45"/>
    </location>
</feature>
<proteinExistence type="predicted"/>
<reference evidence="2 3" key="2">
    <citation type="submission" date="2010-03" db="EMBL/GenBank/DDBJ databases">
        <authorList>
            <person name="Pajon A."/>
        </authorList>
    </citation>
    <scope>NUCLEOTIDE SEQUENCE [LARGE SCALE GENOMIC DNA]</scope>
    <source>
        <strain evidence="2 3">XB1A</strain>
    </source>
</reference>
<dbReference type="KEGG" id="bxy:BXY_38840"/>
<dbReference type="HOGENOM" id="CLU_2987341_0_0_10"/>
<accession>D6D327</accession>
<dbReference type="InterPro" id="IPR025668">
    <property type="entry name" value="Tnp_DDE_dom"/>
</dbReference>
<dbReference type="eggNOG" id="COG3666">
    <property type="taxonomic scope" value="Bacteria"/>
</dbReference>
<protein>
    <recommendedName>
        <fullName evidence="1">Transposase DDE domain-containing protein</fullName>
    </recommendedName>
</protein>
<dbReference type="Pfam" id="PF13751">
    <property type="entry name" value="DDE_Tnp_1_6"/>
    <property type="match status" value="1"/>
</dbReference>
<organism evidence="2 3">
    <name type="scientific">Bacteroides xylanisolvens XB1A</name>
    <dbReference type="NCBI Taxonomy" id="657309"/>
    <lineage>
        <taxon>Bacteria</taxon>
        <taxon>Pseudomonadati</taxon>
        <taxon>Bacteroidota</taxon>
        <taxon>Bacteroidia</taxon>
        <taxon>Bacteroidales</taxon>
        <taxon>Bacteroidaceae</taxon>
        <taxon>Bacteroides</taxon>
    </lineage>
</organism>
<evidence type="ECO:0000259" key="1">
    <source>
        <dbReference type="Pfam" id="PF13751"/>
    </source>
</evidence>
<dbReference type="Proteomes" id="UP000008795">
    <property type="component" value="Chromosome"/>
</dbReference>
<gene>
    <name evidence="2" type="ORF">BXY_38840</name>
</gene>
<sequence length="57" mass="6543">MYRTGSSFWTNETQHGIQKVRHVGEEKVTMDFAFFAITFNIKKMCTKLLKAGKTGNN</sequence>
<reference evidence="2 3" key="1">
    <citation type="submission" date="2010-03" db="EMBL/GenBank/DDBJ databases">
        <title>The genome sequence of Bacteriodes xylanisolvens XB1A.</title>
        <authorList>
            <consortium name="metaHIT consortium -- http://www.metahit.eu/"/>
            <person name="Pajon A."/>
            <person name="Turner K."/>
            <person name="Parkhill J."/>
            <person name="Bernalier A."/>
        </authorList>
    </citation>
    <scope>NUCLEOTIDE SEQUENCE [LARGE SCALE GENOMIC DNA]</scope>
    <source>
        <strain evidence="2 3">XB1A</strain>
    </source>
</reference>
<dbReference type="EMBL" id="FP929033">
    <property type="protein sequence ID" value="CBK68829.1"/>
    <property type="molecule type" value="Genomic_DNA"/>
</dbReference>